<evidence type="ECO:0000313" key="1">
    <source>
        <dbReference type="EMBL" id="RHN01219.1"/>
    </source>
</evidence>
<reference evidence="1 2" key="1">
    <citation type="submission" date="2018-08" db="EMBL/GenBank/DDBJ databases">
        <title>A genome reference for cultivated species of the human gut microbiota.</title>
        <authorList>
            <person name="Zou Y."/>
            <person name="Xue W."/>
            <person name="Luo G."/>
        </authorList>
    </citation>
    <scope>NUCLEOTIDE SEQUENCE [LARGE SCALE GENOMIC DNA]</scope>
    <source>
        <strain evidence="1 2">AF31-23</strain>
    </source>
</reference>
<organism evidence="1 2">
    <name type="scientific">Bacteroides intestinalis</name>
    <dbReference type="NCBI Taxonomy" id="329854"/>
    <lineage>
        <taxon>Bacteria</taxon>
        <taxon>Pseudomonadati</taxon>
        <taxon>Bacteroidota</taxon>
        <taxon>Bacteroidia</taxon>
        <taxon>Bacteroidales</taxon>
        <taxon>Bacteroidaceae</taxon>
        <taxon>Bacteroides</taxon>
    </lineage>
</organism>
<name>A0AB37M6Q5_9BACE</name>
<accession>A0AB37M6Q5</accession>
<dbReference type="AlphaFoldDB" id="A0AB37M6Q5"/>
<dbReference type="RefSeq" id="WP_007661675.1">
    <property type="nucleotide sequence ID" value="NZ_JAQCXL010000001.1"/>
</dbReference>
<proteinExistence type="predicted"/>
<comment type="caution">
    <text evidence="1">The sequence shown here is derived from an EMBL/GenBank/DDBJ whole genome shotgun (WGS) entry which is preliminary data.</text>
</comment>
<protein>
    <submittedName>
        <fullName evidence="1">Uncharacterized protein</fullName>
    </submittedName>
</protein>
<sequence>MENNYQIDDERANSNFSIHYDCGTLIAQKDRIEFESLVGAQGKIVIDFTPPRVCPFITECYEKKYEKLFLPSDSEGFDFFISNSGYVSSDTKFKTFAQLWVEYRSSCMACYSLYFHWRDFFKKLVGLGFKMGRHPENNKLIVYCKKDISAKCNWD</sequence>
<gene>
    <name evidence="1" type="ORF">DWZ32_22885</name>
</gene>
<dbReference type="Proteomes" id="UP000286003">
    <property type="component" value="Unassembled WGS sequence"/>
</dbReference>
<dbReference type="EMBL" id="QRQM01000047">
    <property type="protein sequence ID" value="RHN01219.1"/>
    <property type="molecule type" value="Genomic_DNA"/>
</dbReference>
<evidence type="ECO:0000313" key="2">
    <source>
        <dbReference type="Proteomes" id="UP000286003"/>
    </source>
</evidence>
<dbReference type="GeneID" id="26158893"/>